<dbReference type="EMBL" id="CP003479">
    <property type="protein sequence ID" value="AFI04760.1"/>
    <property type="molecule type" value="Genomic_DNA"/>
</dbReference>
<evidence type="ECO:0008006" key="3">
    <source>
        <dbReference type="Google" id="ProtNLM"/>
    </source>
</evidence>
<keyword evidence="2" id="KW-1185">Reference proteome</keyword>
<organism evidence="1 2">
    <name type="scientific">Helicobacter cetorum (strain ATCC BAA-429 / MIT 00-7128)</name>
    <dbReference type="NCBI Taxonomy" id="182217"/>
    <lineage>
        <taxon>Bacteria</taxon>
        <taxon>Pseudomonadati</taxon>
        <taxon>Campylobacterota</taxon>
        <taxon>Epsilonproteobacteria</taxon>
        <taxon>Campylobacterales</taxon>
        <taxon>Helicobacteraceae</taxon>
        <taxon>Helicobacter</taxon>
    </lineage>
</organism>
<gene>
    <name evidence="1" type="ordered locus">HCW_07510</name>
</gene>
<dbReference type="PATRIC" id="fig|182217.3.peg.1593"/>
<sequence length="210" mass="24313">MIDVSSKLSELNKKRGLVVVGYQRGGDDSHAKNDPGDKNKYFSELTHDFQKDLIKWFGLWEYPLATEESKMGNFEKSIIEIEWCEGHGEKFDYKLLYSEHNQKRFLQLLESLEPELLMFTGVKMLEILNEQSMKPHVENILGKAKNEPDYITNKHFKGTKLRVGFQSFDKCEVIALPHPNARGLSDAYIALFKDKIKSLLDTYSEKFKNA</sequence>
<reference evidence="2" key="1">
    <citation type="submission" date="2012-04" db="EMBL/GenBank/DDBJ databases">
        <title>Complete genome sequence of Helicobacter cetorum strain MIT 00-7128.</title>
        <authorList>
            <person name="Kersulyte D."/>
            <person name="Berg D.E."/>
        </authorList>
    </citation>
    <scope>NUCLEOTIDE SEQUENCE [LARGE SCALE GENOMIC DNA]</scope>
    <source>
        <strain evidence="2">MIT 00-7128</strain>
    </source>
</reference>
<name>I0EP91_HELC0</name>
<dbReference type="Proteomes" id="UP000005010">
    <property type="component" value="Chromosome"/>
</dbReference>
<proteinExistence type="predicted"/>
<dbReference type="KEGG" id="hce:HCW_07510"/>
<accession>I0EP91</accession>
<protein>
    <recommendedName>
        <fullName evidence="3">Uracil-DNA glycosylase-like domain-containing protein</fullName>
    </recommendedName>
</protein>
<dbReference type="HOGENOM" id="CLU_1208960_0_0_7"/>
<dbReference type="AlphaFoldDB" id="I0EP91"/>
<evidence type="ECO:0000313" key="2">
    <source>
        <dbReference type="Proteomes" id="UP000005010"/>
    </source>
</evidence>
<dbReference type="STRING" id="182217.HCW_07510"/>
<evidence type="ECO:0000313" key="1">
    <source>
        <dbReference type="EMBL" id="AFI04760.1"/>
    </source>
</evidence>
<dbReference type="RefSeq" id="WP_014661627.1">
    <property type="nucleotide sequence ID" value="NC_017737.1"/>
</dbReference>